<gene>
    <name evidence="5" type="primary">bamE</name>
    <name evidence="5" type="ORF">NB640_09075</name>
</gene>
<organism evidence="5 6">
    <name type="scientific">Oxalobacter vibrioformis</name>
    <dbReference type="NCBI Taxonomy" id="933080"/>
    <lineage>
        <taxon>Bacteria</taxon>
        <taxon>Pseudomonadati</taxon>
        <taxon>Pseudomonadota</taxon>
        <taxon>Betaproteobacteria</taxon>
        <taxon>Burkholderiales</taxon>
        <taxon>Oxalobacteraceae</taxon>
        <taxon>Oxalobacter</taxon>
    </lineage>
</organism>
<evidence type="ECO:0000256" key="3">
    <source>
        <dbReference type="SAM" id="SignalP"/>
    </source>
</evidence>
<evidence type="ECO:0000313" key="5">
    <source>
        <dbReference type="EMBL" id="WAW09399.1"/>
    </source>
</evidence>
<protein>
    <submittedName>
        <fullName evidence="5">Outer membrane protein assembly factor BamE</fullName>
    </submittedName>
</protein>
<evidence type="ECO:0000256" key="2">
    <source>
        <dbReference type="ARBA" id="ARBA00023136"/>
    </source>
</evidence>
<evidence type="ECO:0000313" key="6">
    <source>
        <dbReference type="Proteomes" id="UP001156215"/>
    </source>
</evidence>
<dbReference type="Gene3D" id="3.30.1450.10">
    <property type="match status" value="1"/>
</dbReference>
<feature type="chain" id="PRO_5039591424" evidence="3">
    <location>
        <begin position="23"/>
        <end position="191"/>
    </location>
</feature>
<dbReference type="EMBL" id="CP098242">
    <property type="protein sequence ID" value="WAW09399.1"/>
    <property type="molecule type" value="Genomic_DNA"/>
</dbReference>
<name>A0A9E9LXT4_9BURK</name>
<dbReference type="Proteomes" id="UP001156215">
    <property type="component" value="Chromosome"/>
</dbReference>
<feature type="signal peptide" evidence="3">
    <location>
        <begin position="1"/>
        <end position="22"/>
    </location>
</feature>
<dbReference type="InterPro" id="IPR037873">
    <property type="entry name" value="BamE-like"/>
</dbReference>
<proteinExistence type="predicted"/>
<keyword evidence="2" id="KW-0472">Membrane</keyword>
<feature type="domain" description="Outer membrane protein assembly factor BamE" evidence="4">
    <location>
        <begin position="82"/>
        <end position="148"/>
    </location>
</feature>
<dbReference type="KEGG" id="ovb:NB640_09075"/>
<evidence type="ECO:0000256" key="1">
    <source>
        <dbReference type="ARBA" id="ARBA00022729"/>
    </source>
</evidence>
<dbReference type="InterPro" id="IPR007450">
    <property type="entry name" value="BamE_dom"/>
</dbReference>
<dbReference type="RefSeq" id="WP_269308396.1">
    <property type="nucleotide sequence ID" value="NZ_CP098242.1"/>
</dbReference>
<accession>A0A9E9LXT4</accession>
<sequence length="191" mass="21282">MKRIALFFTLFLALCLTGCAMFAPPPDPGTPEQAILERYGKPAATYPDGETTLWEYPGGYWSQETHMARMDKDKRLISWEQVRTDAKFGTLTIGKSTANDVLKTVGRPTETSQIHMNNYKVWTYRYKQDGVWDSVMHVMFDDNGIVQKMETGRDPLYDDDRGMWGRTGVGIGVGGGRWGGRGGGIGIGIGF</sequence>
<dbReference type="Pfam" id="PF04355">
    <property type="entry name" value="BamE"/>
    <property type="match status" value="1"/>
</dbReference>
<keyword evidence="6" id="KW-1185">Reference proteome</keyword>
<evidence type="ECO:0000259" key="4">
    <source>
        <dbReference type="Pfam" id="PF04355"/>
    </source>
</evidence>
<dbReference type="AlphaFoldDB" id="A0A9E9LXT4"/>
<dbReference type="GO" id="GO:0019867">
    <property type="term" value="C:outer membrane"/>
    <property type="evidence" value="ECO:0007669"/>
    <property type="project" value="InterPro"/>
</dbReference>
<reference evidence="5" key="1">
    <citation type="journal article" date="2022" name="Front. Microbiol.">
        <title>New perspectives on an old grouping: The genomic and phenotypic variability of Oxalobacter formigenes and the implications for calcium oxalate stone prevention.</title>
        <authorList>
            <person name="Chmiel J.A."/>
            <person name="Carr C."/>
            <person name="Stuivenberg G.A."/>
            <person name="Venema R."/>
            <person name="Chanyi R.M."/>
            <person name="Al K.F."/>
            <person name="Giguere D."/>
            <person name="Say H."/>
            <person name="Akouris P.P."/>
            <person name="Dominguez Romero S.A."/>
            <person name="Kwong A."/>
            <person name="Tai V."/>
            <person name="Koval S.F."/>
            <person name="Razvi H."/>
            <person name="Bjazevic J."/>
            <person name="Burton J.P."/>
        </authorList>
    </citation>
    <scope>NUCLEOTIDE SEQUENCE</scope>
    <source>
        <strain evidence="5">WoOx3</strain>
    </source>
</reference>
<keyword evidence="1 3" id="KW-0732">Signal</keyword>